<dbReference type="PROSITE" id="PS50112">
    <property type="entry name" value="PAS"/>
    <property type="match status" value="1"/>
</dbReference>
<organism evidence="3 4">
    <name type="scientific">Salinigranum rubrum</name>
    <dbReference type="NCBI Taxonomy" id="755307"/>
    <lineage>
        <taxon>Archaea</taxon>
        <taxon>Methanobacteriati</taxon>
        <taxon>Methanobacteriota</taxon>
        <taxon>Stenosarchaea group</taxon>
        <taxon>Halobacteria</taxon>
        <taxon>Halobacteriales</taxon>
        <taxon>Haloferacaceae</taxon>
        <taxon>Salinigranum</taxon>
    </lineage>
</organism>
<dbReference type="NCBIfam" id="TIGR00229">
    <property type="entry name" value="sensory_box"/>
    <property type="match status" value="1"/>
</dbReference>
<name>A0A2I8VMY7_9EURY</name>
<dbReference type="RefSeq" id="WP_103426933.1">
    <property type="nucleotide sequence ID" value="NZ_CP026309.1"/>
</dbReference>
<dbReference type="GeneID" id="35593960"/>
<evidence type="ECO:0000313" key="3">
    <source>
        <dbReference type="EMBL" id="AUV83244.1"/>
    </source>
</evidence>
<keyword evidence="4" id="KW-1185">Reference proteome</keyword>
<dbReference type="EMBL" id="CP026309">
    <property type="protein sequence ID" value="AUV83244.1"/>
    <property type="molecule type" value="Genomic_DNA"/>
</dbReference>
<protein>
    <recommendedName>
        <fullName evidence="2">PAS domain-containing protein</fullName>
    </recommendedName>
</protein>
<dbReference type="SUPFAM" id="SSF55785">
    <property type="entry name" value="PYP-like sensor domain (PAS domain)"/>
    <property type="match status" value="1"/>
</dbReference>
<dbReference type="InterPro" id="IPR000014">
    <property type="entry name" value="PAS"/>
</dbReference>
<reference evidence="3 4" key="1">
    <citation type="submission" date="2018-01" db="EMBL/GenBank/DDBJ databases">
        <title>Complete genome sequence of Salinigranum rubrum GX10T, an extremely halophilic archaeon isolated from a marine solar saltern.</title>
        <authorList>
            <person name="Han S."/>
        </authorList>
    </citation>
    <scope>NUCLEOTIDE SEQUENCE [LARGE SCALE GENOMIC DNA]</scope>
    <source>
        <strain evidence="3 4">GX10</strain>
    </source>
</reference>
<dbReference type="Pfam" id="PF00989">
    <property type="entry name" value="PAS"/>
    <property type="match status" value="1"/>
</dbReference>
<evidence type="ECO:0000256" key="1">
    <source>
        <dbReference type="SAM" id="MobiDB-lite"/>
    </source>
</evidence>
<feature type="domain" description="PAS" evidence="2">
    <location>
        <begin position="20"/>
        <end position="44"/>
    </location>
</feature>
<gene>
    <name evidence="3" type="ORF">C2R22_17670</name>
</gene>
<evidence type="ECO:0000259" key="2">
    <source>
        <dbReference type="PROSITE" id="PS50112"/>
    </source>
</evidence>
<dbReference type="AlphaFoldDB" id="A0A2I8VMY7"/>
<dbReference type="InterPro" id="IPR035965">
    <property type="entry name" value="PAS-like_dom_sf"/>
</dbReference>
<dbReference type="Gene3D" id="3.30.450.20">
    <property type="entry name" value="PAS domain"/>
    <property type="match status" value="1"/>
</dbReference>
<dbReference type="GO" id="GO:0006355">
    <property type="term" value="P:regulation of DNA-templated transcription"/>
    <property type="evidence" value="ECO:0007669"/>
    <property type="project" value="InterPro"/>
</dbReference>
<accession>A0A2I8VMY7</accession>
<feature type="compositionally biased region" description="Acidic residues" evidence="1">
    <location>
        <begin position="53"/>
        <end position="76"/>
    </location>
</feature>
<sequence length="96" mass="10152">MADYRALAEQDPVGRCVVRDAAVVYVNARFAALTGFDADDLVGRDPRDVFVVDGDEPGEDDDADGHEGGGDADDGDDVRPFLAGQRLPPTRNSTSG</sequence>
<dbReference type="Proteomes" id="UP000236584">
    <property type="component" value="Chromosome"/>
</dbReference>
<proteinExistence type="predicted"/>
<evidence type="ECO:0000313" key="4">
    <source>
        <dbReference type="Proteomes" id="UP000236584"/>
    </source>
</evidence>
<feature type="region of interest" description="Disordered" evidence="1">
    <location>
        <begin position="48"/>
        <end position="96"/>
    </location>
</feature>
<dbReference type="InterPro" id="IPR013767">
    <property type="entry name" value="PAS_fold"/>
</dbReference>
<dbReference type="SMART" id="SM00091">
    <property type="entry name" value="PAS"/>
    <property type="match status" value="1"/>
</dbReference>
<dbReference type="KEGG" id="srub:C2R22_17670"/>